<gene>
    <name evidence="2" type="ORF">RRG08_064553</name>
</gene>
<dbReference type="PANTHER" id="PTHR12121:SF100">
    <property type="entry name" value="POLY(A)-SPECIFIC RIBONUCLEASE"/>
    <property type="match status" value="1"/>
</dbReference>
<dbReference type="InterPro" id="IPR005135">
    <property type="entry name" value="Endo/exonuclease/phosphatase"/>
</dbReference>
<sequence length="274" mass="31351">MPRLRVAKSRQIDWCSESRSRLVPRVGVANHRSCSQQSPILGSSDGDTRRTRRKFGDEGNNLTKDSGIFEPALIVLQSSGLNKHPGRQGSQAVFSTMCYNVLCDKLCTKTMYGYCPTWALSWDYRKKGIMRDILRGNADLITLQEVETEQYHSMFYPELAQQGYDGIFLPKSRVRTMNLDKEKKAVDGCAIFFRKSKFEKVNEYHVEFNQLATREGASNTDTDMINRVSTKDNIAIVAVLRTKPGAYEDMVKRRGIHRAEILFMLRLSWNISVF</sequence>
<dbReference type="Gene3D" id="3.60.10.10">
    <property type="entry name" value="Endonuclease/exonuclease/phosphatase"/>
    <property type="match status" value="1"/>
</dbReference>
<dbReference type="InterPro" id="IPR036691">
    <property type="entry name" value="Endo/exonu/phosph_ase_sf"/>
</dbReference>
<feature type="domain" description="Endonuclease/exonuclease/phosphatase" evidence="1">
    <location>
        <begin position="98"/>
        <end position="230"/>
    </location>
</feature>
<protein>
    <recommendedName>
        <fullName evidence="1">Endonuclease/exonuclease/phosphatase domain-containing protein</fullName>
    </recommendedName>
</protein>
<dbReference type="InterPro" id="IPR050410">
    <property type="entry name" value="CCR4/nocturin_mRNA_transcr"/>
</dbReference>
<dbReference type="PANTHER" id="PTHR12121">
    <property type="entry name" value="CARBON CATABOLITE REPRESSOR PROTEIN 4"/>
    <property type="match status" value="1"/>
</dbReference>
<dbReference type="EMBL" id="JAWDGP010000269">
    <property type="protein sequence ID" value="KAK3801959.1"/>
    <property type="molecule type" value="Genomic_DNA"/>
</dbReference>
<evidence type="ECO:0000259" key="1">
    <source>
        <dbReference type="Pfam" id="PF03372"/>
    </source>
</evidence>
<accession>A0AAE1EBX6</accession>
<keyword evidence="3" id="KW-1185">Reference proteome</keyword>
<dbReference type="AlphaFoldDB" id="A0AAE1EBX6"/>
<proteinExistence type="predicted"/>
<name>A0AAE1EBX6_9GAST</name>
<dbReference type="Pfam" id="PF03372">
    <property type="entry name" value="Exo_endo_phos"/>
    <property type="match status" value="1"/>
</dbReference>
<organism evidence="2 3">
    <name type="scientific">Elysia crispata</name>
    <name type="common">lettuce slug</name>
    <dbReference type="NCBI Taxonomy" id="231223"/>
    <lineage>
        <taxon>Eukaryota</taxon>
        <taxon>Metazoa</taxon>
        <taxon>Spiralia</taxon>
        <taxon>Lophotrochozoa</taxon>
        <taxon>Mollusca</taxon>
        <taxon>Gastropoda</taxon>
        <taxon>Heterobranchia</taxon>
        <taxon>Euthyneura</taxon>
        <taxon>Panpulmonata</taxon>
        <taxon>Sacoglossa</taxon>
        <taxon>Placobranchoidea</taxon>
        <taxon>Plakobranchidae</taxon>
        <taxon>Elysia</taxon>
    </lineage>
</organism>
<dbReference type="Proteomes" id="UP001283361">
    <property type="component" value="Unassembled WGS sequence"/>
</dbReference>
<reference evidence="2" key="1">
    <citation type="journal article" date="2023" name="G3 (Bethesda)">
        <title>A reference genome for the long-term kleptoplast-retaining sea slug Elysia crispata morphotype clarki.</title>
        <authorList>
            <person name="Eastman K.E."/>
            <person name="Pendleton A.L."/>
            <person name="Shaikh M.A."/>
            <person name="Suttiyut T."/>
            <person name="Ogas R."/>
            <person name="Tomko P."/>
            <person name="Gavelis G."/>
            <person name="Widhalm J.R."/>
            <person name="Wisecaver J.H."/>
        </authorList>
    </citation>
    <scope>NUCLEOTIDE SEQUENCE</scope>
    <source>
        <strain evidence="2">ECLA1</strain>
    </source>
</reference>
<evidence type="ECO:0000313" key="2">
    <source>
        <dbReference type="EMBL" id="KAK3801959.1"/>
    </source>
</evidence>
<evidence type="ECO:0000313" key="3">
    <source>
        <dbReference type="Proteomes" id="UP001283361"/>
    </source>
</evidence>
<dbReference type="GO" id="GO:0000175">
    <property type="term" value="F:3'-5'-RNA exonuclease activity"/>
    <property type="evidence" value="ECO:0007669"/>
    <property type="project" value="TreeGrafter"/>
</dbReference>
<comment type="caution">
    <text evidence="2">The sequence shown here is derived from an EMBL/GenBank/DDBJ whole genome shotgun (WGS) entry which is preliminary data.</text>
</comment>
<dbReference type="SUPFAM" id="SSF56219">
    <property type="entry name" value="DNase I-like"/>
    <property type="match status" value="1"/>
</dbReference>